<feature type="domain" description="Protein kinase" evidence="10">
    <location>
        <begin position="289"/>
        <end position="536"/>
    </location>
</feature>
<keyword evidence="6 8" id="KW-0067">ATP-binding</keyword>
<dbReference type="GO" id="GO:0005524">
    <property type="term" value="F:ATP binding"/>
    <property type="evidence" value="ECO:0007669"/>
    <property type="project" value="UniProtKB-UniRule"/>
</dbReference>
<dbReference type="Pfam" id="PF00069">
    <property type="entry name" value="Pkinase"/>
    <property type="match status" value="1"/>
</dbReference>
<dbReference type="Gene3D" id="3.90.810.10">
    <property type="entry name" value="CRIB domain"/>
    <property type="match status" value="1"/>
</dbReference>
<comment type="cofactor">
    <cofactor evidence="1">
        <name>Mg(2+)</name>
        <dbReference type="ChEBI" id="CHEBI:18420"/>
    </cofactor>
</comment>
<evidence type="ECO:0000256" key="9">
    <source>
        <dbReference type="SAM" id="MobiDB-lite"/>
    </source>
</evidence>
<evidence type="ECO:0000256" key="7">
    <source>
        <dbReference type="ARBA" id="ARBA00022842"/>
    </source>
</evidence>
<proteinExistence type="evidence at transcript level"/>
<feature type="region of interest" description="Disordered" evidence="9">
    <location>
        <begin position="191"/>
        <end position="210"/>
    </location>
</feature>
<feature type="compositionally biased region" description="Basic and acidic residues" evidence="9">
    <location>
        <begin position="191"/>
        <end position="209"/>
    </location>
</feature>
<dbReference type="InterPro" id="IPR011009">
    <property type="entry name" value="Kinase-like_dom_sf"/>
</dbReference>
<dbReference type="AlphaFoldDB" id="T2M4L1"/>
<dbReference type="PROSITE" id="PS50108">
    <property type="entry name" value="CRIB"/>
    <property type="match status" value="1"/>
</dbReference>
<evidence type="ECO:0000256" key="2">
    <source>
        <dbReference type="ARBA" id="ARBA00012513"/>
    </source>
</evidence>
<accession>T2M4L1</accession>
<dbReference type="PANTHER" id="PTHR45832:SF8">
    <property type="entry name" value="PROTEIN KINASE DOMAIN-CONTAINING PROTEIN"/>
    <property type="match status" value="1"/>
</dbReference>
<evidence type="ECO:0000256" key="4">
    <source>
        <dbReference type="ARBA" id="ARBA00022723"/>
    </source>
</evidence>
<dbReference type="InterPro" id="IPR036936">
    <property type="entry name" value="CRIB_dom_sf"/>
</dbReference>
<feature type="domain" description="CRIB" evidence="11">
    <location>
        <begin position="95"/>
        <end position="108"/>
    </location>
</feature>
<dbReference type="GO" id="GO:0046872">
    <property type="term" value="F:metal ion binding"/>
    <property type="evidence" value="ECO:0007669"/>
    <property type="project" value="UniProtKB-KW"/>
</dbReference>
<evidence type="ECO:0000256" key="8">
    <source>
        <dbReference type="PROSITE-ProRule" id="PRU10141"/>
    </source>
</evidence>
<keyword evidence="7" id="KW-0460">Magnesium</keyword>
<dbReference type="InterPro" id="IPR051931">
    <property type="entry name" value="PAK3-like"/>
</dbReference>
<keyword evidence="4" id="KW-0479">Metal-binding</keyword>
<evidence type="ECO:0000256" key="5">
    <source>
        <dbReference type="ARBA" id="ARBA00022741"/>
    </source>
</evidence>
<dbReference type="OrthoDB" id="202825at2759"/>
<dbReference type="SMART" id="SM00285">
    <property type="entry name" value="PBD"/>
    <property type="match status" value="1"/>
</dbReference>
<dbReference type="SUPFAM" id="SSF56112">
    <property type="entry name" value="Protein kinase-like (PK-like)"/>
    <property type="match status" value="1"/>
</dbReference>
<organism evidence="12">
    <name type="scientific">Hydra vulgaris</name>
    <name type="common">Hydra</name>
    <name type="synonym">Hydra attenuata</name>
    <dbReference type="NCBI Taxonomy" id="6087"/>
    <lineage>
        <taxon>Eukaryota</taxon>
        <taxon>Metazoa</taxon>
        <taxon>Cnidaria</taxon>
        <taxon>Hydrozoa</taxon>
        <taxon>Hydroidolina</taxon>
        <taxon>Anthoathecata</taxon>
        <taxon>Aplanulata</taxon>
        <taxon>Hydridae</taxon>
        <taxon>Hydra</taxon>
    </lineage>
</organism>
<dbReference type="InterPro" id="IPR000095">
    <property type="entry name" value="CRIB_dom"/>
</dbReference>
<dbReference type="Pfam" id="PF03133">
    <property type="entry name" value="TTL"/>
    <property type="match status" value="1"/>
</dbReference>
<keyword evidence="5 8" id="KW-0547">Nucleotide-binding</keyword>
<sequence length="561" mass="64590">MKEQTVLSFDQLNKYINENVKESKQLPNDWVLNGFQVWLIEINTNPALHTNCSVLNNLLPPMIDEVLSIEIELFDTNLVVTKMTKGKKRLRKKDIGLPQNFQHQFHMTYDNRVGNFVGVPPQWKKFLGKEFERPQPIIDPMYVTDIEPGTLVLQSQSSSKINHIPNPGRINIARSNSLRQLSIKNKIKEETKVNDVSPEQKNESIDFDRNQASYKSLPKNIYSTQRKEYFDSKRSNDLVDSRIEHDSSKPNISNDTQSVLPRDDVFISHDEFREALELVVCRDDPKLFFENFVKIGEGSTGIVCIAKDKRSGKQVAVKKMDLKKQQRRELLFNEVVTMKNYRHLNIIELYDAYLVGDELWVVMEYLDGGALTDIVTYKRLKEEEIAYFSKSCLKGLEYLHSQGVIHRDIKSDSILMSKDGQVKISDFGFCAQISNEIPKRKSLVGTPYWMAPEIISRDSYGTEVDIWSFGVMVVEMVDSEPPYFSETPLLAMKKIRDQDAPQVKDIEKLKSFIESCLQKDPLQRSSASDLLKHPFLRNICSTANIVSLIKEYLHTEKNSSC</sequence>
<evidence type="ECO:0000313" key="12">
    <source>
        <dbReference type="EMBL" id="CDG66850.1"/>
    </source>
</evidence>
<dbReference type="EMBL" id="HAAD01000618">
    <property type="protein sequence ID" value="CDG66850.1"/>
    <property type="molecule type" value="mRNA"/>
</dbReference>
<evidence type="ECO:0000256" key="1">
    <source>
        <dbReference type="ARBA" id="ARBA00001946"/>
    </source>
</evidence>
<dbReference type="Gene3D" id="3.30.200.20">
    <property type="entry name" value="Phosphorylase Kinase, domain 1"/>
    <property type="match status" value="1"/>
</dbReference>
<dbReference type="PROSITE" id="PS00107">
    <property type="entry name" value="PROTEIN_KINASE_ATP"/>
    <property type="match status" value="1"/>
</dbReference>
<evidence type="ECO:0000259" key="11">
    <source>
        <dbReference type="PROSITE" id="PS50108"/>
    </source>
</evidence>
<feature type="non-terminal residue" evidence="12">
    <location>
        <position position="1"/>
    </location>
</feature>
<dbReference type="InterPro" id="IPR004344">
    <property type="entry name" value="TTL/TTLL_fam"/>
</dbReference>
<reference evidence="12" key="1">
    <citation type="journal article" date="2013" name="Genome Biol. Evol.">
        <title>Punctuated emergences of genetic and phenotypic innovations in eumetazoan, bilaterian, euteleostome, and hominidae ancestors.</title>
        <authorList>
            <person name="Wenger Y."/>
            <person name="Galliot B."/>
        </authorList>
    </citation>
    <scope>NUCLEOTIDE SEQUENCE</scope>
    <source>
        <tissue evidence="12">Whole animals</tissue>
    </source>
</reference>
<keyword evidence="12" id="KW-0418">Kinase</keyword>
<evidence type="ECO:0000259" key="10">
    <source>
        <dbReference type="PROSITE" id="PS50011"/>
    </source>
</evidence>
<evidence type="ECO:0000256" key="3">
    <source>
        <dbReference type="ARBA" id="ARBA00022679"/>
    </source>
</evidence>
<dbReference type="InterPro" id="IPR000719">
    <property type="entry name" value="Prot_kinase_dom"/>
</dbReference>
<dbReference type="InterPro" id="IPR017441">
    <property type="entry name" value="Protein_kinase_ATP_BS"/>
</dbReference>
<dbReference type="GO" id="GO:0004674">
    <property type="term" value="F:protein serine/threonine kinase activity"/>
    <property type="evidence" value="ECO:0007669"/>
    <property type="project" value="UniProtKB-EC"/>
</dbReference>
<dbReference type="EC" id="2.7.11.1" evidence="2"/>
<keyword evidence="3" id="KW-0808">Transferase</keyword>
<name>T2M4L1_HYDVU</name>
<dbReference type="PANTHER" id="PTHR45832">
    <property type="entry name" value="SERINE/THREONINE-PROTEIN KINASE SAMKA-RELATED-RELATED"/>
    <property type="match status" value="1"/>
</dbReference>
<feature type="binding site" evidence="8">
    <location>
        <position position="319"/>
    </location>
    <ligand>
        <name>ATP</name>
        <dbReference type="ChEBI" id="CHEBI:30616"/>
    </ligand>
</feature>
<dbReference type="Gene3D" id="3.30.470.20">
    <property type="entry name" value="ATP-grasp fold, B domain"/>
    <property type="match status" value="1"/>
</dbReference>
<dbReference type="FunFam" id="1.10.510.10:FF:000768">
    <property type="entry name" value="Non-specific serine/threonine protein kinase"/>
    <property type="match status" value="1"/>
</dbReference>
<dbReference type="FunFam" id="3.30.200.20:FF:000705">
    <property type="entry name" value="Non-specific serine/threonine protein kinase"/>
    <property type="match status" value="1"/>
</dbReference>
<gene>
    <name evidence="12" type="primary">PAK7</name>
</gene>
<dbReference type="Gene3D" id="1.10.510.10">
    <property type="entry name" value="Transferase(Phosphotransferase) domain 1"/>
    <property type="match status" value="1"/>
</dbReference>
<protein>
    <recommendedName>
        <fullName evidence="2">non-specific serine/threonine protein kinase</fullName>
        <ecNumber evidence="2">2.7.11.1</ecNumber>
    </recommendedName>
</protein>
<evidence type="ECO:0000256" key="6">
    <source>
        <dbReference type="ARBA" id="ARBA00022840"/>
    </source>
</evidence>
<dbReference type="Pfam" id="PF00786">
    <property type="entry name" value="PBD"/>
    <property type="match status" value="1"/>
</dbReference>
<dbReference type="PROSITE" id="PS50011">
    <property type="entry name" value="PROTEIN_KINASE_DOM"/>
    <property type="match status" value="1"/>
</dbReference>